<name>A0A7J7KBY6_BUGNE</name>
<gene>
    <name evidence="1" type="ORF">EB796_006327</name>
</gene>
<evidence type="ECO:0000313" key="1">
    <source>
        <dbReference type="EMBL" id="KAF6035361.1"/>
    </source>
</evidence>
<keyword evidence="2" id="KW-1185">Reference proteome</keyword>
<protein>
    <submittedName>
        <fullName evidence="1">Uncharacterized protein</fullName>
    </submittedName>
</protein>
<proteinExistence type="predicted"/>
<dbReference type="Proteomes" id="UP000593567">
    <property type="component" value="Unassembled WGS sequence"/>
</dbReference>
<sequence length="105" mass="12113">MTAIVFKKLSKLIYNRPTKHESQLSVYSSKKVNQKIIMKVLFLVAAIAVCLMTFAPAAEAGHPYGRRCCTYKYKRVCSNRGYKLHCRRVTAGCLRYCPYPFKGYY</sequence>
<comment type="caution">
    <text evidence="1">The sequence shown here is derived from an EMBL/GenBank/DDBJ whole genome shotgun (WGS) entry which is preliminary data.</text>
</comment>
<dbReference type="EMBL" id="VXIV02000887">
    <property type="protein sequence ID" value="KAF6035361.1"/>
    <property type="molecule type" value="Genomic_DNA"/>
</dbReference>
<evidence type="ECO:0000313" key="2">
    <source>
        <dbReference type="Proteomes" id="UP000593567"/>
    </source>
</evidence>
<reference evidence="1" key="1">
    <citation type="submission" date="2020-06" db="EMBL/GenBank/DDBJ databases">
        <title>Draft genome of Bugula neritina, a colonial animal packing powerful symbionts and potential medicines.</title>
        <authorList>
            <person name="Rayko M."/>
        </authorList>
    </citation>
    <scope>NUCLEOTIDE SEQUENCE [LARGE SCALE GENOMIC DNA]</scope>
    <source>
        <strain evidence="1">Kwan_BN1</strain>
    </source>
</reference>
<accession>A0A7J7KBY6</accession>
<organism evidence="1 2">
    <name type="scientific">Bugula neritina</name>
    <name type="common">Brown bryozoan</name>
    <name type="synonym">Sertularia neritina</name>
    <dbReference type="NCBI Taxonomy" id="10212"/>
    <lineage>
        <taxon>Eukaryota</taxon>
        <taxon>Metazoa</taxon>
        <taxon>Spiralia</taxon>
        <taxon>Lophotrochozoa</taxon>
        <taxon>Bryozoa</taxon>
        <taxon>Gymnolaemata</taxon>
        <taxon>Cheilostomatida</taxon>
        <taxon>Flustrina</taxon>
        <taxon>Buguloidea</taxon>
        <taxon>Bugulidae</taxon>
        <taxon>Bugula</taxon>
    </lineage>
</organism>
<dbReference type="AlphaFoldDB" id="A0A7J7KBY6"/>